<dbReference type="PANTHER" id="PTHR43157:SF31">
    <property type="entry name" value="PHOSPHATIDYLINOSITOL-GLYCAN BIOSYNTHESIS CLASS F PROTEIN"/>
    <property type="match status" value="1"/>
</dbReference>
<dbReference type="STRING" id="1353952.A0A165EB74"/>
<evidence type="ECO:0000256" key="1">
    <source>
        <dbReference type="ARBA" id="ARBA00023002"/>
    </source>
</evidence>
<dbReference type="Pfam" id="PF00106">
    <property type="entry name" value="adh_short"/>
    <property type="match status" value="1"/>
</dbReference>
<evidence type="ECO:0000313" key="3">
    <source>
        <dbReference type="Proteomes" id="UP000076842"/>
    </source>
</evidence>
<dbReference type="Proteomes" id="UP000076842">
    <property type="component" value="Unassembled WGS sequence"/>
</dbReference>
<dbReference type="AlphaFoldDB" id="A0A165EB74"/>
<sequence length="348" mass="38962">MARKFSIWYQVTGMYKRLPEVAKYATDLTGRTVIITGANAGLGFEAAKHLADMKPGKLILACRNLQSAEEAKAQIVEATKCATIECWKLDLLSFESVKEFVAQFEKEGGGKLDLLIQNAGINSHGPYKRSADGWEAQLQVNHLAPSLLGFLLLPYLEKAPSSPPTPRMTLVASEMHHYVEIANDPSGSLLEALSLEGMFEDTIRVVYSFYPKEKARYPMTKLLNVMFARSLGSRLPASTGLTINSVNPAACMSGLQRDLNHMMMVRVGQRWFFRSTEMGSRTIVHAALSNEAQGKQGAYWNNCQEEDVSDWLLTEQGKRVQERIWNETIDVLSKIDNRVPDIIREYLP</sequence>
<dbReference type="SUPFAM" id="SSF51735">
    <property type="entry name" value="NAD(P)-binding Rossmann-fold domains"/>
    <property type="match status" value="1"/>
</dbReference>
<accession>A0A165EB74</accession>
<dbReference type="PANTHER" id="PTHR43157">
    <property type="entry name" value="PHOSPHATIDYLINOSITOL-GLYCAN BIOSYNTHESIS CLASS F PROTEIN-RELATED"/>
    <property type="match status" value="1"/>
</dbReference>
<dbReference type="Gene3D" id="3.40.50.720">
    <property type="entry name" value="NAD(P)-binding Rossmann-like Domain"/>
    <property type="match status" value="1"/>
</dbReference>
<proteinExistence type="predicted"/>
<reference evidence="2 3" key="1">
    <citation type="journal article" date="2016" name="Mol. Biol. Evol.">
        <title>Comparative Genomics of Early-Diverging Mushroom-Forming Fungi Provides Insights into the Origins of Lignocellulose Decay Capabilities.</title>
        <authorList>
            <person name="Nagy L.G."/>
            <person name="Riley R."/>
            <person name="Tritt A."/>
            <person name="Adam C."/>
            <person name="Daum C."/>
            <person name="Floudas D."/>
            <person name="Sun H."/>
            <person name="Yadav J.S."/>
            <person name="Pangilinan J."/>
            <person name="Larsson K.H."/>
            <person name="Matsuura K."/>
            <person name="Barry K."/>
            <person name="Labutti K."/>
            <person name="Kuo R."/>
            <person name="Ohm R.A."/>
            <person name="Bhattacharya S.S."/>
            <person name="Shirouzu T."/>
            <person name="Yoshinaga Y."/>
            <person name="Martin F.M."/>
            <person name="Grigoriev I.V."/>
            <person name="Hibbett D.S."/>
        </authorList>
    </citation>
    <scope>NUCLEOTIDE SEQUENCE [LARGE SCALE GENOMIC DNA]</scope>
    <source>
        <strain evidence="2 3">HHB12733</strain>
    </source>
</reference>
<dbReference type="InterPro" id="IPR002347">
    <property type="entry name" value="SDR_fam"/>
</dbReference>
<dbReference type="PRINTS" id="PR00081">
    <property type="entry name" value="GDHRDH"/>
</dbReference>
<dbReference type="GO" id="GO:0016491">
    <property type="term" value="F:oxidoreductase activity"/>
    <property type="evidence" value="ECO:0007669"/>
    <property type="project" value="UniProtKB-KW"/>
</dbReference>
<dbReference type="OrthoDB" id="542013at2759"/>
<dbReference type="InterPro" id="IPR036291">
    <property type="entry name" value="NAD(P)-bd_dom_sf"/>
</dbReference>
<protein>
    <submittedName>
        <fullName evidence="2">NAD(P)-binding protein</fullName>
    </submittedName>
</protein>
<dbReference type="InParanoid" id="A0A165EB74"/>
<keyword evidence="1" id="KW-0560">Oxidoreductase</keyword>
<dbReference type="EMBL" id="KV424013">
    <property type="protein sequence ID" value="KZT54473.1"/>
    <property type="molecule type" value="Genomic_DNA"/>
</dbReference>
<organism evidence="2 3">
    <name type="scientific">Calocera cornea HHB12733</name>
    <dbReference type="NCBI Taxonomy" id="1353952"/>
    <lineage>
        <taxon>Eukaryota</taxon>
        <taxon>Fungi</taxon>
        <taxon>Dikarya</taxon>
        <taxon>Basidiomycota</taxon>
        <taxon>Agaricomycotina</taxon>
        <taxon>Dacrymycetes</taxon>
        <taxon>Dacrymycetales</taxon>
        <taxon>Dacrymycetaceae</taxon>
        <taxon>Calocera</taxon>
    </lineage>
</organism>
<gene>
    <name evidence="2" type="ORF">CALCODRAFT_499815</name>
</gene>
<evidence type="ECO:0000313" key="2">
    <source>
        <dbReference type="EMBL" id="KZT54473.1"/>
    </source>
</evidence>
<name>A0A165EB74_9BASI</name>
<keyword evidence="3" id="KW-1185">Reference proteome</keyword>